<dbReference type="AlphaFoldDB" id="A0A377PVD5"/>
<organism evidence="1 2">
    <name type="scientific">Helicobacter muridarum</name>
    <dbReference type="NCBI Taxonomy" id="216"/>
    <lineage>
        <taxon>Bacteria</taxon>
        <taxon>Pseudomonadati</taxon>
        <taxon>Campylobacterota</taxon>
        <taxon>Epsilonproteobacteria</taxon>
        <taxon>Campylobacterales</taxon>
        <taxon>Helicobacteraceae</taxon>
        <taxon>Helicobacter</taxon>
    </lineage>
</organism>
<reference evidence="1 2" key="1">
    <citation type="submission" date="2018-06" db="EMBL/GenBank/DDBJ databases">
        <authorList>
            <consortium name="Pathogen Informatics"/>
            <person name="Doyle S."/>
        </authorList>
    </citation>
    <scope>NUCLEOTIDE SEQUENCE [LARGE SCALE GENOMIC DNA]</scope>
    <source>
        <strain evidence="1 2">NCTC12714</strain>
    </source>
</reference>
<accession>A0A377PVD5</accession>
<proteinExistence type="predicted"/>
<evidence type="ECO:0000313" key="2">
    <source>
        <dbReference type="Proteomes" id="UP000255139"/>
    </source>
</evidence>
<evidence type="ECO:0000313" key="1">
    <source>
        <dbReference type="EMBL" id="STQ86846.1"/>
    </source>
</evidence>
<gene>
    <name evidence="1" type="ORF">NCTC12714_01657</name>
</gene>
<keyword evidence="2" id="KW-1185">Reference proteome</keyword>
<dbReference type="Proteomes" id="UP000255139">
    <property type="component" value="Unassembled WGS sequence"/>
</dbReference>
<sequence length="70" mass="8671">MAEMKTERKSVLEYLSKNKFLIPMYQRTYIWGEDEYEQLWADILDFFNSEPNENGNSLENDEYFRLYYHL</sequence>
<name>A0A377PVD5_9HELI</name>
<protein>
    <submittedName>
        <fullName evidence="1">Uncharacterized conserved protein</fullName>
    </submittedName>
</protein>
<dbReference type="RefSeq" id="WP_233708847.1">
    <property type="nucleotide sequence ID" value="NZ_FZML01000016.1"/>
</dbReference>
<dbReference type="EMBL" id="UGJE01000002">
    <property type="protein sequence ID" value="STQ86846.1"/>
    <property type="molecule type" value="Genomic_DNA"/>
</dbReference>